<feature type="region of interest" description="Disordered" evidence="12">
    <location>
        <begin position="1143"/>
        <end position="1236"/>
    </location>
</feature>
<dbReference type="PROSITE" id="PS00973">
    <property type="entry name" value="USP_2"/>
    <property type="match status" value="1"/>
</dbReference>
<dbReference type="FunFam" id="3.90.70.10:FF:000180">
    <property type="entry name" value="Ubiquitin carboxyl-terminal hydrolase"/>
    <property type="match status" value="1"/>
</dbReference>
<comment type="catalytic activity">
    <reaction evidence="1">
        <text>Thiol-dependent hydrolysis of ester, thioester, amide, peptide and isopeptide bonds formed by the C-terminal Gly of ubiquitin (a 76-residue protein attached to proteins as an intracellular targeting signal).</text>
        <dbReference type="EC" id="3.4.19.12"/>
    </reaction>
</comment>
<evidence type="ECO:0000256" key="6">
    <source>
        <dbReference type="ARBA" id="ARBA00022786"/>
    </source>
</evidence>
<dbReference type="CDD" id="cd02674">
    <property type="entry name" value="Peptidase_C19R"/>
    <property type="match status" value="1"/>
</dbReference>
<evidence type="ECO:0000256" key="8">
    <source>
        <dbReference type="ARBA" id="ARBA00022807"/>
    </source>
</evidence>
<protein>
    <recommendedName>
        <fullName evidence="3">ubiquitinyl hydrolase 1</fullName>
        <ecNumber evidence="3">3.4.19.12</ecNumber>
    </recommendedName>
    <alternativeName>
        <fullName evidence="11">Deubiquitinating enzyme 12</fullName>
    </alternativeName>
    <alternativeName>
        <fullName evidence="9">Ubiquitin thioesterase 12</fullName>
    </alternativeName>
    <alternativeName>
        <fullName evidence="10">Ubiquitin-specific-processing protease 12</fullName>
    </alternativeName>
</protein>
<gene>
    <name evidence="15" type="ORF">DAKH74_015650</name>
</gene>
<dbReference type="InterPro" id="IPR001394">
    <property type="entry name" value="Peptidase_C19_UCH"/>
</dbReference>
<dbReference type="InterPro" id="IPR018200">
    <property type="entry name" value="USP_CS"/>
</dbReference>
<feature type="region of interest" description="Disordered" evidence="12">
    <location>
        <begin position="1"/>
        <end position="66"/>
    </location>
</feature>
<keyword evidence="7" id="KW-0378">Hydrolase</keyword>
<evidence type="ECO:0000256" key="11">
    <source>
        <dbReference type="ARBA" id="ARBA00081974"/>
    </source>
</evidence>
<accession>A0AAV5RWM7</accession>
<evidence type="ECO:0000256" key="3">
    <source>
        <dbReference type="ARBA" id="ARBA00012759"/>
    </source>
</evidence>
<dbReference type="GO" id="GO:0005634">
    <property type="term" value="C:nucleus"/>
    <property type="evidence" value="ECO:0007669"/>
    <property type="project" value="UniProtKB-ARBA"/>
</dbReference>
<reference evidence="15 16" key="1">
    <citation type="journal article" date="2023" name="Elife">
        <title>Identification of key yeast species and microbe-microbe interactions impacting larval growth of Drosophila in the wild.</title>
        <authorList>
            <person name="Mure A."/>
            <person name="Sugiura Y."/>
            <person name="Maeda R."/>
            <person name="Honda K."/>
            <person name="Sakurai N."/>
            <person name="Takahashi Y."/>
            <person name="Watada M."/>
            <person name="Katoh T."/>
            <person name="Gotoh A."/>
            <person name="Gotoh Y."/>
            <person name="Taniguchi I."/>
            <person name="Nakamura K."/>
            <person name="Hayashi T."/>
            <person name="Katayama T."/>
            <person name="Uemura T."/>
            <person name="Hattori Y."/>
        </authorList>
    </citation>
    <scope>NUCLEOTIDE SEQUENCE [LARGE SCALE GENOMIC DNA]</scope>
    <source>
        <strain evidence="15 16">KH-74</strain>
    </source>
</reference>
<evidence type="ECO:0000313" key="16">
    <source>
        <dbReference type="Proteomes" id="UP001377567"/>
    </source>
</evidence>
<dbReference type="PANTHER" id="PTHR21646:SF24">
    <property type="entry name" value="UBIQUITIN CARBOXYL-TERMINAL HYDROLASE"/>
    <property type="match status" value="1"/>
</dbReference>
<dbReference type="EC" id="3.4.19.12" evidence="3"/>
<dbReference type="Pfam" id="PF06337">
    <property type="entry name" value="DUSP"/>
    <property type="match status" value="1"/>
</dbReference>
<keyword evidence="6" id="KW-0833">Ubl conjugation pathway</keyword>
<feature type="compositionally biased region" description="Basic and acidic residues" evidence="12">
    <location>
        <begin position="50"/>
        <end position="66"/>
    </location>
</feature>
<dbReference type="GO" id="GO:0004843">
    <property type="term" value="F:cysteine-type deubiquitinase activity"/>
    <property type="evidence" value="ECO:0007669"/>
    <property type="project" value="UniProtKB-EC"/>
</dbReference>
<evidence type="ECO:0000256" key="1">
    <source>
        <dbReference type="ARBA" id="ARBA00000707"/>
    </source>
</evidence>
<dbReference type="InterPro" id="IPR038765">
    <property type="entry name" value="Papain-like_cys_pep_sf"/>
</dbReference>
<dbReference type="InterPro" id="IPR006615">
    <property type="entry name" value="Pept_C19_DUSP"/>
</dbReference>
<evidence type="ECO:0000256" key="2">
    <source>
        <dbReference type="ARBA" id="ARBA00009085"/>
    </source>
</evidence>
<dbReference type="PROSITE" id="PS51283">
    <property type="entry name" value="DUSP"/>
    <property type="match status" value="1"/>
</dbReference>
<dbReference type="GO" id="GO:0016579">
    <property type="term" value="P:protein deubiquitination"/>
    <property type="evidence" value="ECO:0007669"/>
    <property type="project" value="InterPro"/>
</dbReference>
<dbReference type="GO" id="GO:0006508">
    <property type="term" value="P:proteolysis"/>
    <property type="evidence" value="ECO:0007669"/>
    <property type="project" value="UniProtKB-KW"/>
</dbReference>
<evidence type="ECO:0000256" key="7">
    <source>
        <dbReference type="ARBA" id="ARBA00022801"/>
    </source>
</evidence>
<dbReference type="Pfam" id="PF00443">
    <property type="entry name" value="UCH"/>
    <property type="match status" value="1"/>
</dbReference>
<dbReference type="InterPro" id="IPR035927">
    <property type="entry name" value="DUSP-like_sf"/>
</dbReference>
<keyword evidence="4" id="KW-0597">Phosphoprotein</keyword>
<feature type="domain" description="DUSP" evidence="14">
    <location>
        <begin position="97"/>
        <end position="199"/>
    </location>
</feature>
<evidence type="ECO:0000256" key="5">
    <source>
        <dbReference type="ARBA" id="ARBA00022670"/>
    </source>
</evidence>
<feature type="region of interest" description="Disordered" evidence="12">
    <location>
        <begin position="76"/>
        <end position="95"/>
    </location>
</feature>
<keyword evidence="5 15" id="KW-0645">Protease</keyword>
<feature type="compositionally biased region" description="Basic and acidic residues" evidence="12">
    <location>
        <begin position="1205"/>
        <end position="1222"/>
    </location>
</feature>
<dbReference type="SMART" id="SM00695">
    <property type="entry name" value="DUSP"/>
    <property type="match status" value="1"/>
</dbReference>
<evidence type="ECO:0000259" key="14">
    <source>
        <dbReference type="PROSITE" id="PS51283"/>
    </source>
</evidence>
<dbReference type="SUPFAM" id="SSF143791">
    <property type="entry name" value="DUSP-like"/>
    <property type="match status" value="1"/>
</dbReference>
<name>A0AAV5RWM7_MAUHU</name>
<comment type="similarity">
    <text evidence="2">Belongs to the peptidase C19 family.</text>
</comment>
<feature type="compositionally biased region" description="Acidic residues" evidence="12">
    <location>
        <begin position="1148"/>
        <end position="1203"/>
    </location>
</feature>
<dbReference type="EMBL" id="BTGD01000003">
    <property type="protein sequence ID" value="GMM54949.1"/>
    <property type="molecule type" value="Genomic_DNA"/>
</dbReference>
<keyword evidence="16" id="KW-1185">Reference proteome</keyword>
<evidence type="ECO:0000313" key="15">
    <source>
        <dbReference type="EMBL" id="GMM54949.1"/>
    </source>
</evidence>
<dbReference type="Gene3D" id="3.90.70.10">
    <property type="entry name" value="Cysteine proteinases"/>
    <property type="match status" value="2"/>
</dbReference>
<evidence type="ECO:0000256" key="4">
    <source>
        <dbReference type="ARBA" id="ARBA00022553"/>
    </source>
</evidence>
<sequence length="1236" mass="140988">MQDEDEYVNVPVTDVSEVPDDVTGMKDASDTESAEVASGDPEDAVSATKDTVKDNESKESEFNEDDLTKLAEQLLGEDRDDEKTDDEPEVSQIATSPVLTDQRAQILQLLHENKDAANEGDRIYIIPKGWYDAFFDQSVTDPQELGPIDINSITVSYKNFVLKDYDKFPYVDIPETVFIKLVEWYGMEGTSKPLWTYLIRNPDNGQLVTEFNKRHYRLQYLLAPETKSQCYSNSSFRDINNQNVIVASVLETVKDVVTKVVEMFYEVEDDLDISDTRIRMWFVSNTQPADGSEASPLPSSYLIDELMFLSYDDRKRIRPKIFDERITDLRMYSGNFVLEIKQSQRNFHWTSNYLKYNPLPSPPGTVGLQNLGNTCYMNSALQCLVHIPQLRDYFLYNGFTQEINETNPLGYQGYMANAFSSLIHSLFTERLDPSDMATSLAPSQFKSTIGHFNSMFSGYQQQDSQEFLAFLLDSLHEDLNRIIDKPYIEKPSLTDKDDVDDFDTIKKLGIDTWEKHLQRNDSVITDLFVGLYKSTLECPECNNVSVTFDPYNDLTLPLPVDSIWKSKVRLFPQNSPPCTLEVELGKNATYQDLKKYIAEKAEMNVNDIYGCEIFSHQFYSNFEANNSNSNFLALRELISEGDVVIFYEIKANKGDIIIPVLNSCLEDGYSSARLFGIPFFIAMSPEEFKNPFLLRQKLEQNYMYLSGGPINFPDLNDGTEENISIDDFSFLKTKYPDIDLQKYIDHIKFVTPDLTSQTSEEPVENESVQKFFDIKVMNDIDARMVSASKPNEDDNQVFWTPPPHSHFNTARALTDFVDPVVADLYNYVYPNSVVKPATVDVDMNEDSDSDKESDMFADADMDIEIDGNQDEALVEDKVPETNETKDTTSAISESAPLTPISPQLSYNGLVAVVCQWNTQSFEEAFSADKIINWERPGVLENKELEQIQKIRLNKSQKEVAITLDDCLKLFSRKEVLGVNDLWYCPKCKEHRQASKRIQLWNTPDILSIQLKRFESSRSFSDKITDVVRFPIVSLDMSPHVVDQTDVRGYTYDLIAVDNHYGGIGGGHYTAYVKNPQDNKWYYFNDARVTRAVPEDSISGAAYLLFYQRRANKDSDPSASHTKLQRILDESRKEHADRLALLQEKQDQLYEENATEDEMDAEASNDKEDEEKHDDADDQSDVLPDADEDVNVDEPESPEADTSETAESKTESQGEYTPDERVGSAHKRMRLVSATSE</sequence>
<dbReference type="PROSITE" id="PS00972">
    <property type="entry name" value="USP_1"/>
    <property type="match status" value="1"/>
</dbReference>
<evidence type="ECO:0000256" key="9">
    <source>
        <dbReference type="ARBA" id="ARBA00075183"/>
    </source>
</evidence>
<dbReference type="PROSITE" id="PS50235">
    <property type="entry name" value="USP_3"/>
    <property type="match status" value="1"/>
</dbReference>
<dbReference type="AlphaFoldDB" id="A0AAV5RWM7"/>
<keyword evidence="8" id="KW-0788">Thiol protease</keyword>
<comment type="caution">
    <text evidence="15">The sequence shown here is derived from an EMBL/GenBank/DDBJ whole genome shotgun (WGS) entry which is preliminary data.</text>
</comment>
<organism evidence="15 16">
    <name type="scientific">Maudiozyma humilis</name>
    <name type="common">Sour dough yeast</name>
    <name type="synonym">Kazachstania humilis</name>
    <dbReference type="NCBI Taxonomy" id="51915"/>
    <lineage>
        <taxon>Eukaryota</taxon>
        <taxon>Fungi</taxon>
        <taxon>Dikarya</taxon>
        <taxon>Ascomycota</taxon>
        <taxon>Saccharomycotina</taxon>
        <taxon>Saccharomycetes</taxon>
        <taxon>Saccharomycetales</taxon>
        <taxon>Saccharomycetaceae</taxon>
        <taxon>Maudiozyma</taxon>
    </lineage>
</organism>
<evidence type="ECO:0000259" key="13">
    <source>
        <dbReference type="PROSITE" id="PS50235"/>
    </source>
</evidence>
<dbReference type="Gene3D" id="3.30.2230.10">
    <property type="entry name" value="DUSP-like"/>
    <property type="match status" value="1"/>
</dbReference>
<evidence type="ECO:0000256" key="12">
    <source>
        <dbReference type="SAM" id="MobiDB-lite"/>
    </source>
</evidence>
<feature type="domain" description="USP" evidence="13">
    <location>
        <begin position="366"/>
        <end position="1109"/>
    </location>
</feature>
<evidence type="ECO:0000256" key="10">
    <source>
        <dbReference type="ARBA" id="ARBA00078780"/>
    </source>
</evidence>
<dbReference type="SUPFAM" id="SSF54001">
    <property type="entry name" value="Cysteine proteinases"/>
    <property type="match status" value="1"/>
</dbReference>
<feature type="compositionally biased region" description="Acidic residues" evidence="12">
    <location>
        <begin position="78"/>
        <end position="89"/>
    </location>
</feature>
<dbReference type="InterPro" id="IPR028889">
    <property type="entry name" value="USP"/>
</dbReference>
<dbReference type="Proteomes" id="UP001377567">
    <property type="component" value="Unassembled WGS sequence"/>
</dbReference>
<dbReference type="InterPro" id="IPR050185">
    <property type="entry name" value="Ub_carboxyl-term_hydrolase"/>
</dbReference>
<dbReference type="PANTHER" id="PTHR21646">
    <property type="entry name" value="UBIQUITIN CARBOXYL-TERMINAL HYDROLASE"/>
    <property type="match status" value="1"/>
</dbReference>
<proteinExistence type="inferred from homology"/>